<dbReference type="PANTHER" id="PTHR30622">
    <property type="entry name" value="UNDECAPRENYL-DIPHOSPHATASE"/>
    <property type="match status" value="1"/>
</dbReference>
<evidence type="ECO:0000256" key="5">
    <source>
        <dbReference type="ARBA" id="ARBA00022475"/>
    </source>
</evidence>
<evidence type="ECO:0000256" key="10">
    <source>
        <dbReference type="ARBA" id="ARBA00023251"/>
    </source>
</evidence>
<feature type="transmembrane region" description="Helical" evidence="14">
    <location>
        <begin position="190"/>
        <end position="207"/>
    </location>
</feature>
<comment type="caution">
    <text evidence="15">The sequence shown here is derived from an EMBL/GenBank/DDBJ whole genome shotgun (WGS) entry which is preliminary data.</text>
</comment>
<proteinExistence type="inferred from homology"/>
<evidence type="ECO:0000256" key="13">
    <source>
        <dbReference type="ARBA" id="ARBA00047594"/>
    </source>
</evidence>
<evidence type="ECO:0000256" key="3">
    <source>
        <dbReference type="ARBA" id="ARBA00012374"/>
    </source>
</evidence>
<gene>
    <name evidence="14" type="primary">uppP</name>
    <name evidence="15" type="ORF">COV24_04205</name>
</gene>
<keyword evidence="14" id="KW-0573">Peptidoglycan synthesis</keyword>
<feature type="transmembrane region" description="Helical" evidence="14">
    <location>
        <begin position="40"/>
        <end position="58"/>
    </location>
</feature>
<evidence type="ECO:0000256" key="7">
    <source>
        <dbReference type="ARBA" id="ARBA00022801"/>
    </source>
</evidence>
<keyword evidence="14" id="KW-0133">Cell shape</keyword>
<feature type="transmembrane region" description="Helical" evidence="14">
    <location>
        <begin position="219"/>
        <end position="240"/>
    </location>
</feature>
<evidence type="ECO:0000256" key="9">
    <source>
        <dbReference type="ARBA" id="ARBA00023136"/>
    </source>
</evidence>
<organism evidence="15 16">
    <name type="scientific">candidate division WWE3 bacterium CG10_big_fil_rev_8_21_14_0_10_32_10</name>
    <dbReference type="NCBI Taxonomy" id="1975090"/>
    <lineage>
        <taxon>Bacteria</taxon>
        <taxon>Katanobacteria</taxon>
    </lineage>
</organism>
<evidence type="ECO:0000256" key="12">
    <source>
        <dbReference type="ARBA" id="ARBA00032932"/>
    </source>
</evidence>
<keyword evidence="9 14" id="KW-0472">Membrane</keyword>
<comment type="catalytic activity">
    <reaction evidence="13 14">
        <text>di-trans,octa-cis-undecaprenyl diphosphate + H2O = di-trans,octa-cis-undecaprenyl phosphate + phosphate + H(+)</text>
        <dbReference type="Rhea" id="RHEA:28094"/>
        <dbReference type="ChEBI" id="CHEBI:15377"/>
        <dbReference type="ChEBI" id="CHEBI:15378"/>
        <dbReference type="ChEBI" id="CHEBI:43474"/>
        <dbReference type="ChEBI" id="CHEBI:58405"/>
        <dbReference type="ChEBI" id="CHEBI:60392"/>
        <dbReference type="EC" id="3.6.1.27"/>
    </reaction>
</comment>
<reference evidence="15 16" key="1">
    <citation type="submission" date="2017-09" db="EMBL/GenBank/DDBJ databases">
        <title>Depth-based differentiation of microbial function through sediment-hosted aquifers and enrichment of novel symbionts in the deep terrestrial subsurface.</title>
        <authorList>
            <person name="Probst A.J."/>
            <person name="Ladd B."/>
            <person name="Jarett J.K."/>
            <person name="Geller-Mcgrath D.E."/>
            <person name="Sieber C.M."/>
            <person name="Emerson J.B."/>
            <person name="Anantharaman K."/>
            <person name="Thomas B.C."/>
            <person name="Malmstrom R."/>
            <person name="Stieglmeier M."/>
            <person name="Klingl A."/>
            <person name="Woyke T."/>
            <person name="Ryan C.M."/>
            <person name="Banfield J.F."/>
        </authorList>
    </citation>
    <scope>NUCLEOTIDE SEQUENCE [LARGE SCALE GENOMIC DNA]</scope>
    <source>
        <strain evidence="15">CG10_big_fil_rev_8_21_14_0_10_32_10</strain>
    </source>
</reference>
<comment type="similarity">
    <text evidence="2 14">Belongs to the UppP family.</text>
</comment>
<feature type="transmembrane region" description="Helical" evidence="14">
    <location>
        <begin position="153"/>
        <end position="170"/>
    </location>
</feature>
<protein>
    <recommendedName>
        <fullName evidence="4 14">Undecaprenyl-diphosphatase</fullName>
        <ecNumber evidence="3 14">3.6.1.27</ecNumber>
    </recommendedName>
    <alternativeName>
        <fullName evidence="12 14">Bacitracin resistance protein</fullName>
    </alternativeName>
    <alternativeName>
        <fullName evidence="11 14">Undecaprenyl pyrophosphate phosphatase</fullName>
    </alternativeName>
</protein>
<feature type="transmembrane region" description="Helical" evidence="14">
    <location>
        <begin position="87"/>
        <end position="107"/>
    </location>
</feature>
<name>A0A2H0R9J1_UNCKA</name>
<keyword evidence="6 14" id="KW-0812">Transmembrane</keyword>
<evidence type="ECO:0000256" key="14">
    <source>
        <dbReference type="HAMAP-Rule" id="MF_01006"/>
    </source>
</evidence>
<dbReference type="EC" id="3.6.1.27" evidence="3 14"/>
<dbReference type="PANTHER" id="PTHR30622:SF4">
    <property type="entry name" value="UNDECAPRENYL-DIPHOSPHATASE"/>
    <property type="match status" value="1"/>
</dbReference>
<feature type="transmembrane region" description="Helical" evidence="14">
    <location>
        <begin position="246"/>
        <end position="266"/>
    </location>
</feature>
<accession>A0A2H0R9J1</accession>
<keyword evidence="8 14" id="KW-1133">Transmembrane helix</keyword>
<keyword evidence="7 14" id="KW-0378">Hydrolase</keyword>
<dbReference type="GO" id="GO:0009252">
    <property type="term" value="P:peptidoglycan biosynthetic process"/>
    <property type="evidence" value="ECO:0007669"/>
    <property type="project" value="UniProtKB-KW"/>
</dbReference>
<dbReference type="GO" id="GO:0046677">
    <property type="term" value="P:response to antibiotic"/>
    <property type="evidence" value="ECO:0007669"/>
    <property type="project" value="UniProtKB-UniRule"/>
</dbReference>
<keyword evidence="10 14" id="KW-0046">Antibiotic resistance</keyword>
<evidence type="ECO:0000256" key="6">
    <source>
        <dbReference type="ARBA" id="ARBA00022692"/>
    </source>
</evidence>
<dbReference type="GO" id="GO:0050380">
    <property type="term" value="F:undecaprenyl-diphosphatase activity"/>
    <property type="evidence" value="ECO:0007669"/>
    <property type="project" value="UniProtKB-UniRule"/>
</dbReference>
<dbReference type="GO" id="GO:0008360">
    <property type="term" value="P:regulation of cell shape"/>
    <property type="evidence" value="ECO:0007669"/>
    <property type="project" value="UniProtKB-KW"/>
</dbReference>
<feature type="transmembrane region" description="Helical" evidence="14">
    <location>
        <begin position="7"/>
        <end position="34"/>
    </location>
</feature>
<evidence type="ECO:0000256" key="1">
    <source>
        <dbReference type="ARBA" id="ARBA00004651"/>
    </source>
</evidence>
<dbReference type="Pfam" id="PF02673">
    <property type="entry name" value="BacA"/>
    <property type="match status" value="1"/>
</dbReference>
<keyword evidence="5 14" id="KW-1003">Cell membrane</keyword>
<comment type="function">
    <text evidence="14">Catalyzes the dephosphorylation of undecaprenyl diphosphate (UPP). Confers resistance to bacitracin.</text>
</comment>
<comment type="miscellaneous">
    <text evidence="14">Bacitracin is thought to be involved in the inhibition of peptidoglycan synthesis by sequestering undecaprenyl diphosphate, thereby reducing the pool of lipid carrier available.</text>
</comment>
<dbReference type="Proteomes" id="UP000230214">
    <property type="component" value="Unassembled WGS sequence"/>
</dbReference>
<sequence length="268" mass="30237">MELIQYIFLGIVQGFTEFLPISSSGHLIILKYFMDIPQNIILDITLHLGTLIAVLIYYKNSVFMILKDLFNDAKNKKLNFKSYSKNSYLSFYIIFATIPAAILGASFDSFFESLRSLLLVSVMLVAVSIYMLYDHYKTKNRKNFSKLNFKNTFLIGLSQVLALIPGTSRSGMTITTGSLLGLSKKQAADFTFLLSIPIILGAFVYKLKDVTSFSFFMSLDVIVSFVASFIAGYFSIGFLLGVLKKYGLIPFVIYRILLAVILLFFLNF</sequence>
<dbReference type="HAMAP" id="MF_01006">
    <property type="entry name" value="Undec_diphosphatase"/>
    <property type="match status" value="1"/>
</dbReference>
<evidence type="ECO:0000256" key="2">
    <source>
        <dbReference type="ARBA" id="ARBA00010621"/>
    </source>
</evidence>
<dbReference type="InterPro" id="IPR003824">
    <property type="entry name" value="UppP"/>
</dbReference>
<comment type="subcellular location">
    <subcellularLocation>
        <location evidence="1 14">Cell membrane</location>
        <topology evidence="1 14">Multi-pass membrane protein</topology>
    </subcellularLocation>
</comment>
<dbReference type="AlphaFoldDB" id="A0A2H0R9J1"/>
<evidence type="ECO:0000256" key="11">
    <source>
        <dbReference type="ARBA" id="ARBA00032707"/>
    </source>
</evidence>
<evidence type="ECO:0000313" key="16">
    <source>
        <dbReference type="Proteomes" id="UP000230214"/>
    </source>
</evidence>
<evidence type="ECO:0000256" key="4">
    <source>
        <dbReference type="ARBA" id="ARBA00021581"/>
    </source>
</evidence>
<dbReference type="GO" id="GO:0071555">
    <property type="term" value="P:cell wall organization"/>
    <property type="evidence" value="ECO:0007669"/>
    <property type="project" value="UniProtKB-KW"/>
</dbReference>
<keyword evidence="14" id="KW-0961">Cell wall biogenesis/degradation</keyword>
<evidence type="ECO:0000256" key="8">
    <source>
        <dbReference type="ARBA" id="ARBA00022989"/>
    </source>
</evidence>
<dbReference type="EMBL" id="PCXU01000036">
    <property type="protein sequence ID" value="PIR43140.1"/>
    <property type="molecule type" value="Genomic_DNA"/>
</dbReference>
<feature type="transmembrane region" description="Helical" evidence="14">
    <location>
        <begin position="113"/>
        <end position="133"/>
    </location>
</feature>
<dbReference type="GO" id="GO:0005886">
    <property type="term" value="C:plasma membrane"/>
    <property type="evidence" value="ECO:0007669"/>
    <property type="project" value="UniProtKB-SubCell"/>
</dbReference>
<evidence type="ECO:0000313" key="15">
    <source>
        <dbReference type="EMBL" id="PIR43140.1"/>
    </source>
</evidence>